<evidence type="ECO:0008006" key="6">
    <source>
        <dbReference type="Google" id="ProtNLM"/>
    </source>
</evidence>
<feature type="chain" id="PRO_5007438052" description="Secreted protein" evidence="1">
    <location>
        <begin position="21"/>
        <end position="85"/>
    </location>
</feature>
<sequence>MNNFLLPLFGKITVLHLITALPNSHLDKEWDAQLLLYCTIAYPVILNCIENESVIQSQPLAKKTFWLINSRKGCLWGALGTTPKT</sequence>
<gene>
    <name evidence="2" type="ORF">T4A_6499</name>
    <name evidence="3" type="ORF">T4C_11201</name>
</gene>
<dbReference type="EMBL" id="JYDV01000024">
    <property type="protein sequence ID" value="KRZ40804.1"/>
    <property type="molecule type" value="Genomic_DNA"/>
</dbReference>
<evidence type="ECO:0000313" key="4">
    <source>
        <dbReference type="Proteomes" id="UP000054632"/>
    </source>
</evidence>
<dbReference type="AlphaFoldDB" id="A0A0V1ENA2"/>
<evidence type="ECO:0000256" key="1">
    <source>
        <dbReference type="SAM" id="SignalP"/>
    </source>
</evidence>
<proteinExistence type="predicted"/>
<dbReference type="Proteomes" id="UP000054826">
    <property type="component" value="Unassembled WGS sequence"/>
</dbReference>
<reference evidence="4 5" key="1">
    <citation type="submission" date="2015-01" db="EMBL/GenBank/DDBJ databases">
        <title>Evolution of Trichinella species and genotypes.</title>
        <authorList>
            <person name="Korhonen P.K."/>
            <person name="Edoardo P."/>
            <person name="Giuseppe L.R."/>
            <person name="Gasser R.B."/>
        </authorList>
    </citation>
    <scope>NUCLEOTIDE SEQUENCE [LARGE SCALE GENOMIC DNA]</scope>
    <source>
        <strain evidence="2">ISS13</strain>
        <strain evidence="3">ISS176</strain>
    </source>
</reference>
<dbReference type="Proteomes" id="UP000054632">
    <property type="component" value="Unassembled WGS sequence"/>
</dbReference>
<evidence type="ECO:0000313" key="2">
    <source>
        <dbReference type="EMBL" id="KRY75261.1"/>
    </source>
</evidence>
<dbReference type="EMBL" id="JYDR01000019">
    <property type="protein sequence ID" value="KRY75261.1"/>
    <property type="molecule type" value="Genomic_DNA"/>
</dbReference>
<accession>A0A0V1ENA2</accession>
<name>A0A0V1ENA2_TRIPS</name>
<evidence type="ECO:0000313" key="3">
    <source>
        <dbReference type="EMBL" id="KRZ40804.1"/>
    </source>
</evidence>
<protein>
    <recommendedName>
        <fullName evidence="6">Secreted protein</fullName>
    </recommendedName>
</protein>
<keyword evidence="1" id="KW-0732">Signal</keyword>
<organism evidence="2 4">
    <name type="scientific">Trichinella pseudospiralis</name>
    <name type="common">Parasitic roundworm</name>
    <dbReference type="NCBI Taxonomy" id="6337"/>
    <lineage>
        <taxon>Eukaryota</taxon>
        <taxon>Metazoa</taxon>
        <taxon>Ecdysozoa</taxon>
        <taxon>Nematoda</taxon>
        <taxon>Enoplea</taxon>
        <taxon>Dorylaimia</taxon>
        <taxon>Trichinellida</taxon>
        <taxon>Trichinellidae</taxon>
        <taxon>Trichinella</taxon>
    </lineage>
</organism>
<comment type="caution">
    <text evidence="2">The sequence shown here is derived from an EMBL/GenBank/DDBJ whole genome shotgun (WGS) entry which is preliminary data.</text>
</comment>
<feature type="signal peptide" evidence="1">
    <location>
        <begin position="1"/>
        <end position="20"/>
    </location>
</feature>
<evidence type="ECO:0000313" key="5">
    <source>
        <dbReference type="Proteomes" id="UP000054826"/>
    </source>
</evidence>